<name>A0A1Y1UXY5_9FUNG</name>
<gene>
    <name evidence="3" type="ORF">BCR32DRAFT_288417</name>
</gene>
<dbReference type="OrthoDB" id="2136939at2759"/>
<feature type="transmembrane region" description="Helical" evidence="2">
    <location>
        <begin position="6"/>
        <end position="29"/>
    </location>
</feature>
<dbReference type="STRING" id="1754192.A0A1Y1UXY5"/>
<proteinExistence type="predicted"/>
<keyword evidence="2" id="KW-0812">Transmembrane</keyword>
<reference evidence="3 4" key="1">
    <citation type="submission" date="2016-08" db="EMBL/GenBank/DDBJ databases">
        <title>A Parts List for Fungal Cellulosomes Revealed by Comparative Genomics.</title>
        <authorList>
            <consortium name="DOE Joint Genome Institute"/>
            <person name="Haitjema C.H."/>
            <person name="Gilmore S.P."/>
            <person name="Henske J.K."/>
            <person name="Solomon K.V."/>
            <person name="De Groot R."/>
            <person name="Kuo A."/>
            <person name="Mondo S.J."/>
            <person name="Salamov A.A."/>
            <person name="Labutti K."/>
            <person name="Zhao Z."/>
            <person name="Chiniquy J."/>
            <person name="Barry K."/>
            <person name="Brewer H.M."/>
            <person name="Purvine S.O."/>
            <person name="Wright A.T."/>
            <person name="Boxma B."/>
            <person name="Van Alen T."/>
            <person name="Hackstein J.H."/>
            <person name="Baker S.E."/>
            <person name="Grigoriev I.V."/>
            <person name="O'Malley M.A."/>
        </authorList>
    </citation>
    <scope>NUCLEOTIDE SEQUENCE [LARGE SCALE GENOMIC DNA]</scope>
    <source>
        <strain evidence="3 4">S4</strain>
    </source>
</reference>
<feature type="compositionally biased region" description="Basic residues" evidence="1">
    <location>
        <begin position="119"/>
        <end position="133"/>
    </location>
</feature>
<evidence type="ECO:0000256" key="1">
    <source>
        <dbReference type="SAM" id="MobiDB-lite"/>
    </source>
</evidence>
<protein>
    <submittedName>
        <fullName evidence="3">Uncharacterized protein</fullName>
    </submittedName>
</protein>
<dbReference type="InterPro" id="IPR032675">
    <property type="entry name" value="LRR_dom_sf"/>
</dbReference>
<accession>A0A1Y1UXY5</accession>
<comment type="caution">
    <text evidence="3">The sequence shown here is derived from an EMBL/GenBank/DDBJ whole genome shotgun (WGS) entry which is preliminary data.</text>
</comment>
<dbReference type="SUPFAM" id="SSF52058">
    <property type="entry name" value="L domain-like"/>
    <property type="match status" value="1"/>
</dbReference>
<feature type="region of interest" description="Disordered" evidence="1">
    <location>
        <begin position="112"/>
        <end position="133"/>
    </location>
</feature>
<organism evidence="3 4">
    <name type="scientific">Anaeromyces robustus</name>
    <dbReference type="NCBI Taxonomy" id="1754192"/>
    <lineage>
        <taxon>Eukaryota</taxon>
        <taxon>Fungi</taxon>
        <taxon>Fungi incertae sedis</taxon>
        <taxon>Chytridiomycota</taxon>
        <taxon>Chytridiomycota incertae sedis</taxon>
        <taxon>Neocallimastigomycetes</taxon>
        <taxon>Neocallimastigales</taxon>
        <taxon>Neocallimastigaceae</taxon>
        <taxon>Anaeromyces</taxon>
    </lineage>
</organism>
<sequence length="133" mass="15611">MTHLHYLILHLTALIFSLLIFLIVDVSLLHLSNLNLKGNPITQQENYKEKILDLVPSLKVLDGERFDKKFLERHINVKNINTRSNKKLSKSIIKKEQDEIIEISDDEENKNIEEINEKTKRKPTKLNNKKNEV</sequence>
<dbReference type="EMBL" id="MCFG01000831">
    <property type="protein sequence ID" value="ORX42107.1"/>
    <property type="molecule type" value="Genomic_DNA"/>
</dbReference>
<evidence type="ECO:0000256" key="2">
    <source>
        <dbReference type="SAM" id="Phobius"/>
    </source>
</evidence>
<keyword evidence="2" id="KW-1133">Transmembrane helix</keyword>
<evidence type="ECO:0000313" key="4">
    <source>
        <dbReference type="Proteomes" id="UP000193944"/>
    </source>
</evidence>
<dbReference type="Gene3D" id="3.80.10.10">
    <property type="entry name" value="Ribonuclease Inhibitor"/>
    <property type="match status" value="1"/>
</dbReference>
<reference evidence="3 4" key="2">
    <citation type="submission" date="2016-08" db="EMBL/GenBank/DDBJ databases">
        <title>Pervasive Adenine N6-methylation of Active Genes in Fungi.</title>
        <authorList>
            <consortium name="DOE Joint Genome Institute"/>
            <person name="Mondo S.J."/>
            <person name="Dannebaum R.O."/>
            <person name="Kuo R.C."/>
            <person name="Labutti K."/>
            <person name="Haridas S."/>
            <person name="Kuo A."/>
            <person name="Salamov A."/>
            <person name="Ahrendt S.R."/>
            <person name="Lipzen A."/>
            <person name="Sullivan W."/>
            <person name="Andreopoulos W.B."/>
            <person name="Clum A."/>
            <person name="Lindquist E."/>
            <person name="Daum C."/>
            <person name="Ramamoorthy G.K."/>
            <person name="Gryganskyi A."/>
            <person name="Culley D."/>
            <person name="Magnuson J.K."/>
            <person name="James T.Y."/>
            <person name="O'Malley M.A."/>
            <person name="Stajich J.E."/>
            <person name="Spatafora J.W."/>
            <person name="Visel A."/>
            <person name="Grigoriev I.V."/>
        </authorList>
    </citation>
    <scope>NUCLEOTIDE SEQUENCE [LARGE SCALE GENOMIC DNA]</scope>
    <source>
        <strain evidence="3 4">S4</strain>
    </source>
</reference>
<dbReference type="Proteomes" id="UP000193944">
    <property type="component" value="Unassembled WGS sequence"/>
</dbReference>
<evidence type="ECO:0000313" key="3">
    <source>
        <dbReference type="EMBL" id="ORX42107.1"/>
    </source>
</evidence>
<keyword evidence="2" id="KW-0472">Membrane</keyword>
<keyword evidence="4" id="KW-1185">Reference proteome</keyword>
<dbReference type="AlphaFoldDB" id="A0A1Y1UXY5"/>